<dbReference type="STRING" id="590998.Celf_3357"/>
<reference evidence="1 2" key="1">
    <citation type="submission" date="2011-04" db="EMBL/GenBank/DDBJ databases">
        <title>Complete sequence of Cellulomonas fimi ATCC 484.</title>
        <authorList>
            <consortium name="US DOE Joint Genome Institute"/>
            <person name="Lucas S."/>
            <person name="Han J."/>
            <person name="Lapidus A."/>
            <person name="Cheng J.-F."/>
            <person name="Goodwin L."/>
            <person name="Pitluck S."/>
            <person name="Peters L."/>
            <person name="Chertkov O."/>
            <person name="Detter J.C."/>
            <person name="Han C."/>
            <person name="Tapia R."/>
            <person name="Land M."/>
            <person name="Hauser L."/>
            <person name="Kyrpides N."/>
            <person name="Ivanova N."/>
            <person name="Ovchinnikova G."/>
            <person name="Pagani I."/>
            <person name="Mead D."/>
            <person name="Brumm P."/>
            <person name="Woyke T."/>
        </authorList>
    </citation>
    <scope>NUCLEOTIDE SEQUENCE [LARGE SCALE GENOMIC DNA]</scope>
    <source>
        <strain evidence="2">ATCC 484 / DSM 20113 / JCM 1341 / NBRC 15513 / NCIMB 8980 / NCTC 7547</strain>
    </source>
</reference>
<dbReference type="eggNOG" id="ENOG50330Q9">
    <property type="taxonomic scope" value="Bacteria"/>
</dbReference>
<gene>
    <name evidence="1" type="ordered locus">Celf_3357</name>
</gene>
<evidence type="ECO:0000313" key="2">
    <source>
        <dbReference type="Proteomes" id="UP000008460"/>
    </source>
</evidence>
<dbReference type="KEGG" id="cfi:Celf_3357"/>
<dbReference type="Proteomes" id="UP000008460">
    <property type="component" value="Chromosome"/>
</dbReference>
<dbReference type="HOGENOM" id="CLU_127052_0_0_11"/>
<sequence>MTTIGTAHSPAPHATEELHLVSVLTQGLPVELGTPAAPARYTVPAVFCRQVSAAERARIEDPATARSLHEHASGDLTLTVSDRRLLIGDTSLDELRDGLATALAGALRDIGHDLSAERGRRIADAAARDAVEHDREAAVAAAAAAVRFE</sequence>
<dbReference type="EMBL" id="CP002666">
    <property type="protein sequence ID" value="AEE47470.1"/>
    <property type="molecule type" value="Genomic_DNA"/>
</dbReference>
<proteinExistence type="predicted"/>
<keyword evidence="2" id="KW-1185">Reference proteome</keyword>
<dbReference type="AlphaFoldDB" id="F4H1Q0"/>
<name>F4H1Q0_CELFA</name>
<organism evidence="1 2">
    <name type="scientific">Cellulomonas fimi (strain ATCC 484 / DSM 20113 / JCM 1341 / CCUG 24087 / LMG 16345 / NBRC 15513 / NCIMB 8980 / NCTC 7547 / NRS-133)</name>
    <dbReference type="NCBI Taxonomy" id="590998"/>
    <lineage>
        <taxon>Bacteria</taxon>
        <taxon>Bacillati</taxon>
        <taxon>Actinomycetota</taxon>
        <taxon>Actinomycetes</taxon>
        <taxon>Micrococcales</taxon>
        <taxon>Cellulomonadaceae</taxon>
        <taxon>Cellulomonas</taxon>
    </lineage>
</organism>
<evidence type="ECO:0000313" key="1">
    <source>
        <dbReference type="EMBL" id="AEE47470.1"/>
    </source>
</evidence>
<protein>
    <submittedName>
        <fullName evidence="1">Uncharacterized protein</fullName>
    </submittedName>
</protein>
<dbReference type="RefSeq" id="WP_013772494.1">
    <property type="nucleotide sequence ID" value="NC_015514.1"/>
</dbReference>
<accession>F4H1Q0</accession>